<dbReference type="SUPFAM" id="SSF52540">
    <property type="entry name" value="P-loop containing nucleoside triphosphate hydrolases"/>
    <property type="match status" value="1"/>
</dbReference>
<dbReference type="Pfam" id="PF13335">
    <property type="entry name" value="Mg_chelatase_C"/>
    <property type="match status" value="1"/>
</dbReference>
<dbReference type="InterPro" id="IPR045006">
    <property type="entry name" value="CHLI-like"/>
</dbReference>
<dbReference type="SUPFAM" id="SSF54211">
    <property type="entry name" value="Ribosomal protein S5 domain 2-like"/>
    <property type="match status" value="1"/>
</dbReference>
<dbReference type="PANTHER" id="PTHR32039:SF7">
    <property type="entry name" value="COMPETENCE PROTEIN COMM"/>
    <property type="match status" value="1"/>
</dbReference>
<organism evidence="5 6">
    <name type="scientific">Congregibacter brevis</name>
    <dbReference type="NCBI Taxonomy" id="3081201"/>
    <lineage>
        <taxon>Bacteria</taxon>
        <taxon>Pseudomonadati</taxon>
        <taxon>Pseudomonadota</taxon>
        <taxon>Gammaproteobacteria</taxon>
        <taxon>Cellvibrionales</taxon>
        <taxon>Halieaceae</taxon>
        <taxon>Congregibacter</taxon>
    </lineage>
</organism>
<dbReference type="InterPro" id="IPR020568">
    <property type="entry name" value="Ribosomal_Su5_D2-typ_SF"/>
</dbReference>
<accession>A0ABZ0IFC8</accession>
<sequence>MSYAVVLSRANQGLDAPLVRVEVHLSNGLPAFTVVGMPETAVRESKDRVRSALLNSHFEFPDRRITVNLAPADLPKGGGRFDLPIALGILCASGQLPQGTLLDSECVGELALDGTLRSVRGTVTAAMAASQNKRRIVLSLESASLCKAVPHSRLVYAADLLSLCAILRGRAPLPDAQTTSQTVETVGADMAEVNGQLVPKRALEIAASGGHNLLLSGPPGTGKSLLANCLPGILPPPDDSEWLTVCALYDIQGKTHRKRQRAFRAPHHSASAAALVGGGSIPAPGEISLAHGGVLFLDELPEFSRHTLDMLREPLETGEIRLARATCSIRYPARFQLIAAMNPCPCGYAGDGQKPCKCGAAQRLSYGARVSGPLLDRMDLQVRVNRENAEDLFAPHRNESSATVQKRVVQSRKRQYLRQGKCNAMLKGSELLEKCACGPQERQLIQRSAKQLDLSARAIHRLLRVARSVADLRKEESVTTAAVKEALAYRDTVNQE</sequence>
<dbReference type="EMBL" id="CP136865">
    <property type="protein sequence ID" value="WOJ97855.1"/>
    <property type="molecule type" value="Genomic_DNA"/>
</dbReference>
<dbReference type="Pfam" id="PF01078">
    <property type="entry name" value="Mg_chelatase"/>
    <property type="match status" value="1"/>
</dbReference>
<dbReference type="Pfam" id="PF13541">
    <property type="entry name" value="ChlI"/>
    <property type="match status" value="1"/>
</dbReference>
<dbReference type="InterPro" id="IPR001208">
    <property type="entry name" value="MCM_dom"/>
</dbReference>
<evidence type="ECO:0000313" key="5">
    <source>
        <dbReference type="EMBL" id="WOJ97855.1"/>
    </source>
</evidence>
<dbReference type="InterPro" id="IPR000523">
    <property type="entry name" value="Mg_chelatse_chII-like_cat_dom"/>
</dbReference>
<dbReference type="InterPro" id="IPR025158">
    <property type="entry name" value="Mg_chelat-rel_C"/>
</dbReference>
<proteinExistence type="inferred from homology"/>
<dbReference type="Gene3D" id="3.40.50.300">
    <property type="entry name" value="P-loop containing nucleotide triphosphate hydrolases"/>
    <property type="match status" value="1"/>
</dbReference>
<comment type="similarity">
    <text evidence="1">Belongs to the Mg-chelatase subunits D/I family. ComM subfamily.</text>
</comment>
<feature type="domain" description="AAA+ ATPase" evidence="4">
    <location>
        <begin position="209"/>
        <end position="390"/>
    </location>
</feature>
<dbReference type="Gene3D" id="3.30.230.10">
    <property type="match status" value="1"/>
</dbReference>
<keyword evidence="6" id="KW-1185">Reference proteome</keyword>
<dbReference type="PANTHER" id="PTHR32039">
    <property type="entry name" value="MAGNESIUM-CHELATASE SUBUNIT CHLI"/>
    <property type="match status" value="1"/>
</dbReference>
<dbReference type="PRINTS" id="PR01657">
    <property type="entry name" value="MCMFAMILY"/>
</dbReference>
<dbReference type="InterPro" id="IPR014721">
    <property type="entry name" value="Ribsml_uS5_D2-typ_fold_subgr"/>
</dbReference>
<keyword evidence="3" id="KW-0067">ATP-binding</keyword>
<dbReference type="NCBIfam" id="TIGR00368">
    <property type="entry name" value="YifB family Mg chelatase-like AAA ATPase"/>
    <property type="match status" value="1"/>
</dbReference>
<protein>
    <submittedName>
        <fullName evidence="5">YifB family Mg chelatase-like AAA ATPase</fullName>
    </submittedName>
</protein>
<gene>
    <name evidence="5" type="ORF">R0137_04580</name>
</gene>
<dbReference type="SMART" id="SM00382">
    <property type="entry name" value="AAA"/>
    <property type="match status" value="1"/>
</dbReference>
<evidence type="ECO:0000256" key="2">
    <source>
        <dbReference type="ARBA" id="ARBA00022741"/>
    </source>
</evidence>
<dbReference type="InterPro" id="IPR004482">
    <property type="entry name" value="Mg_chelat-rel"/>
</dbReference>
<evidence type="ECO:0000256" key="1">
    <source>
        <dbReference type="ARBA" id="ARBA00006354"/>
    </source>
</evidence>
<dbReference type="InterPro" id="IPR003593">
    <property type="entry name" value="AAA+_ATPase"/>
</dbReference>
<dbReference type="InterPro" id="IPR027417">
    <property type="entry name" value="P-loop_NTPase"/>
</dbReference>
<reference evidence="5 6" key="1">
    <citation type="submission" date="2023-10" db="EMBL/GenBank/DDBJ databases">
        <title>Two novel species belonging to the OM43/NOR5 clade.</title>
        <authorList>
            <person name="Park M."/>
        </authorList>
    </citation>
    <scope>NUCLEOTIDE SEQUENCE [LARGE SCALE GENOMIC DNA]</scope>
    <source>
        <strain evidence="5 6">IMCC45268</strain>
    </source>
</reference>
<evidence type="ECO:0000256" key="3">
    <source>
        <dbReference type="ARBA" id="ARBA00022840"/>
    </source>
</evidence>
<keyword evidence="2" id="KW-0547">Nucleotide-binding</keyword>
<name>A0ABZ0IFC8_9GAMM</name>
<dbReference type="Proteomes" id="UP001626549">
    <property type="component" value="Chromosome"/>
</dbReference>
<evidence type="ECO:0000313" key="6">
    <source>
        <dbReference type="Proteomes" id="UP001626549"/>
    </source>
</evidence>
<evidence type="ECO:0000259" key="4">
    <source>
        <dbReference type="SMART" id="SM00382"/>
    </source>
</evidence>
<dbReference type="RefSeq" id="WP_407328915.1">
    <property type="nucleotide sequence ID" value="NZ_CP136865.1"/>
</dbReference>